<reference evidence="1 2" key="1">
    <citation type="submission" date="2021-01" db="EMBL/GenBank/DDBJ databases">
        <title>Complete genome sequence of Erwinia rhapontici MAFF 311153.</title>
        <authorList>
            <person name="Morohoshi T."/>
            <person name="Someya N."/>
        </authorList>
    </citation>
    <scope>NUCLEOTIDE SEQUENCE [LARGE SCALE GENOMIC DNA]</scope>
    <source>
        <strain evidence="1 2">MAFF 311153</strain>
    </source>
</reference>
<organism evidence="1 2">
    <name type="scientific">Erwinia rhapontici</name>
    <name type="common">Pectobacterium rhapontici</name>
    <dbReference type="NCBI Taxonomy" id="55212"/>
    <lineage>
        <taxon>Bacteria</taxon>
        <taxon>Pseudomonadati</taxon>
        <taxon>Pseudomonadota</taxon>
        <taxon>Gammaproteobacteria</taxon>
        <taxon>Enterobacterales</taxon>
        <taxon>Erwiniaceae</taxon>
        <taxon>Erwinia</taxon>
    </lineage>
</organism>
<dbReference type="Proteomes" id="UP000677515">
    <property type="component" value="Chromosome"/>
</dbReference>
<dbReference type="EMBL" id="AP024329">
    <property type="protein sequence ID" value="BCQ34779.1"/>
    <property type="molecule type" value="Genomic_DNA"/>
</dbReference>
<name>A0ABN6DJ75_ERWRD</name>
<evidence type="ECO:0000313" key="2">
    <source>
        <dbReference type="Proteomes" id="UP000677515"/>
    </source>
</evidence>
<proteinExistence type="predicted"/>
<sequence length="57" mass="6771">MIRKCYFVSLFCLLVTFLPLSHVKMSFSSPGQNRYNKQAAPSLHTMYRIEEDIYEYC</sequence>
<keyword evidence="2" id="KW-1185">Reference proteome</keyword>
<evidence type="ECO:0000313" key="1">
    <source>
        <dbReference type="EMBL" id="BCQ34779.1"/>
    </source>
</evidence>
<protein>
    <submittedName>
        <fullName evidence="1">Uncharacterized protein</fullName>
    </submittedName>
</protein>
<accession>A0ABN6DJ75</accession>
<gene>
    <name evidence="1" type="ORF">ERHA53_21220</name>
</gene>